<dbReference type="InterPro" id="IPR049492">
    <property type="entry name" value="BD-FAE-like_dom"/>
</dbReference>
<dbReference type="SUPFAM" id="SSF53474">
    <property type="entry name" value="alpha/beta-Hydrolases"/>
    <property type="match status" value="1"/>
</dbReference>
<feature type="chain" id="PRO_5001575780" description="BD-FAE-like domain-containing protein" evidence="2">
    <location>
        <begin position="21"/>
        <end position="511"/>
    </location>
</feature>
<accession>A0A059KHH4</accession>
<feature type="region of interest" description="Disordered" evidence="1">
    <location>
        <begin position="21"/>
        <end position="50"/>
    </location>
</feature>
<dbReference type="InterPro" id="IPR006311">
    <property type="entry name" value="TAT_signal"/>
</dbReference>
<reference evidence="4 5" key="1">
    <citation type="journal article" date="2014" name="FEMS Microbiol. Ecol.">
        <title>Sphaerotilus natans encrusted with nanoball-shaped Fe(III) oxide minerals formed by nitrate-reducing mixotrophic Fe(II) oxidation.</title>
        <authorList>
            <person name="Park S."/>
            <person name="Kim D.H."/>
            <person name="Lee J.H."/>
            <person name="Hur H.G."/>
        </authorList>
    </citation>
    <scope>NUCLEOTIDE SEQUENCE [LARGE SCALE GENOMIC DNA]</scope>
    <source>
        <strain evidence="4 5">DSM 6575</strain>
    </source>
</reference>
<dbReference type="InterPro" id="IPR029058">
    <property type="entry name" value="AB_hydrolase_fold"/>
</dbReference>
<sequence length="511" mass="54863">MMIPRRTFTMSLLAASLAGACSSTPMTPTPSPASPPPPFDPKRGYQRREVSAGGRTVVVRAWEGLAYVSRPVEPAWQVMNLYIPEAYFQGGQIDGRTARTAPIFLPNSIGGYMPAKPGTPEGRNGPPPAPGQTPLPSAIAVALTRGLVVASPGARGRTLQAADGTWTGKAPAAIIDLKAAVRFLRHHDAVMPGNTARIISNGTSAGGALSALLGASGNSPDHEEALRALGAAPARDDIFAVSAYCPITNLENADAAYEWQFGHAHDYRRIEMSMLDYQMQRREVAGTLTADQIALADALKASFPAYLNTLDLRDAAGRPLRLDAGGHGSFREHVKSLVIASAQQALDAGADLSSRRWLRIASGRVVDLDFDAYGLAATRMKLPPAFDGVALDTGENQLFGSSRLDKRHFTAFSMQHSRVVGAQQADERTVRMMNPMHYIGRSAATVAPHWRIRHGTMDRDTSLAVPVMLGTLLAQHGIDVDLALPWDRPHSGDYDLDALFAWIDRVTAAPR</sequence>
<dbReference type="Gene3D" id="3.40.50.1820">
    <property type="entry name" value="alpha/beta hydrolase"/>
    <property type="match status" value="1"/>
</dbReference>
<dbReference type="STRING" id="34103.SAMN05421778_11011"/>
<dbReference type="PROSITE" id="PS51257">
    <property type="entry name" value="PROKAR_LIPOPROTEIN"/>
    <property type="match status" value="1"/>
</dbReference>
<dbReference type="PATRIC" id="fig|1286631.3.peg.3643"/>
<name>A0A059KHH4_9BURK</name>
<evidence type="ECO:0000256" key="1">
    <source>
        <dbReference type="SAM" id="MobiDB-lite"/>
    </source>
</evidence>
<dbReference type="InterPro" id="IPR048124">
    <property type="entry name" value="Tannase_B"/>
</dbReference>
<dbReference type="PROSITE" id="PS51318">
    <property type="entry name" value="TAT"/>
    <property type="match status" value="1"/>
</dbReference>
<evidence type="ECO:0000313" key="5">
    <source>
        <dbReference type="Proteomes" id="UP000026714"/>
    </source>
</evidence>
<gene>
    <name evidence="4" type="ORF">X805_37420</name>
</gene>
<feature type="signal peptide" evidence="2">
    <location>
        <begin position="1"/>
        <end position="20"/>
    </location>
</feature>
<feature type="domain" description="BD-FAE-like" evidence="3">
    <location>
        <begin position="168"/>
        <end position="279"/>
    </location>
</feature>
<keyword evidence="2" id="KW-0732">Signal</keyword>
<comment type="caution">
    <text evidence="4">The sequence shown here is derived from an EMBL/GenBank/DDBJ whole genome shotgun (WGS) entry which is preliminary data.</text>
</comment>
<dbReference type="Proteomes" id="UP000026714">
    <property type="component" value="Unassembled WGS sequence"/>
</dbReference>
<feature type="compositionally biased region" description="Basic and acidic residues" evidence="1">
    <location>
        <begin position="40"/>
        <end position="50"/>
    </location>
</feature>
<evidence type="ECO:0000259" key="3">
    <source>
        <dbReference type="Pfam" id="PF20434"/>
    </source>
</evidence>
<protein>
    <recommendedName>
        <fullName evidence="3">BD-FAE-like domain-containing protein</fullName>
    </recommendedName>
</protein>
<keyword evidence="5" id="KW-1185">Reference proteome</keyword>
<dbReference type="NCBIfam" id="NF041556">
    <property type="entry name" value="tannase_B"/>
    <property type="match status" value="1"/>
</dbReference>
<dbReference type="RefSeq" id="WP_241462052.1">
    <property type="nucleotide sequence ID" value="NZ_AZRA01000121.1"/>
</dbReference>
<organism evidence="4 5">
    <name type="scientific">Sphaerotilus natans subsp. natans DSM 6575</name>
    <dbReference type="NCBI Taxonomy" id="1286631"/>
    <lineage>
        <taxon>Bacteria</taxon>
        <taxon>Pseudomonadati</taxon>
        <taxon>Pseudomonadota</taxon>
        <taxon>Betaproteobacteria</taxon>
        <taxon>Burkholderiales</taxon>
        <taxon>Sphaerotilaceae</taxon>
        <taxon>Sphaerotilus</taxon>
    </lineage>
</organism>
<feature type="compositionally biased region" description="Pro residues" evidence="1">
    <location>
        <begin position="27"/>
        <end position="39"/>
    </location>
</feature>
<dbReference type="AlphaFoldDB" id="A0A059KHH4"/>
<evidence type="ECO:0000256" key="2">
    <source>
        <dbReference type="SAM" id="SignalP"/>
    </source>
</evidence>
<proteinExistence type="predicted"/>
<evidence type="ECO:0000313" key="4">
    <source>
        <dbReference type="EMBL" id="KDB50669.1"/>
    </source>
</evidence>
<dbReference type="EMBL" id="AZRA01000121">
    <property type="protein sequence ID" value="KDB50669.1"/>
    <property type="molecule type" value="Genomic_DNA"/>
</dbReference>
<dbReference type="Pfam" id="PF20434">
    <property type="entry name" value="BD-FAE"/>
    <property type="match status" value="1"/>
</dbReference>
<dbReference type="eggNOG" id="COG0657">
    <property type="taxonomic scope" value="Bacteria"/>
</dbReference>